<dbReference type="AlphaFoldDB" id="A0A6A5VBE4"/>
<sequence length="132" mass="13441">MGHPAPPTAFAPQPAPSPSRTPQPAPPHPGASLPYVSDLTSSTAATARVDSDVPASQPTVPNDPTMPRCLPCKDSKKACDRMRPCSRCQKARRTAAECVPEGPENQRDGIYGGGGPRKGRGGGRGSGGGSAA</sequence>
<evidence type="ECO:0000256" key="2">
    <source>
        <dbReference type="SAM" id="MobiDB-lite"/>
    </source>
</evidence>
<dbReference type="GO" id="GO:0008270">
    <property type="term" value="F:zinc ion binding"/>
    <property type="evidence" value="ECO:0007669"/>
    <property type="project" value="InterPro"/>
</dbReference>
<dbReference type="InterPro" id="IPR001138">
    <property type="entry name" value="Zn2Cys6_DnaBD"/>
</dbReference>
<protein>
    <recommendedName>
        <fullName evidence="3">Zn(2)-C6 fungal-type domain-containing protein</fullName>
    </recommendedName>
</protein>
<feature type="region of interest" description="Disordered" evidence="2">
    <location>
        <begin position="91"/>
        <end position="132"/>
    </location>
</feature>
<name>A0A6A5VBE4_9PLEO</name>
<feature type="domain" description="Zn(2)-C6 fungal-type" evidence="3">
    <location>
        <begin position="68"/>
        <end position="99"/>
    </location>
</feature>
<reference evidence="4" key="1">
    <citation type="journal article" date="2020" name="Stud. Mycol.">
        <title>101 Dothideomycetes genomes: a test case for predicting lifestyles and emergence of pathogens.</title>
        <authorList>
            <person name="Haridas S."/>
            <person name="Albert R."/>
            <person name="Binder M."/>
            <person name="Bloem J."/>
            <person name="Labutti K."/>
            <person name="Salamov A."/>
            <person name="Andreopoulos B."/>
            <person name="Baker S."/>
            <person name="Barry K."/>
            <person name="Bills G."/>
            <person name="Bluhm B."/>
            <person name="Cannon C."/>
            <person name="Castanera R."/>
            <person name="Culley D."/>
            <person name="Daum C."/>
            <person name="Ezra D."/>
            <person name="Gonzalez J."/>
            <person name="Henrissat B."/>
            <person name="Kuo A."/>
            <person name="Liang C."/>
            <person name="Lipzen A."/>
            <person name="Lutzoni F."/>
            <person name="Magnuson J."/>
            <person name="Mondo S."/>
            <person name="Nolan M."/>
            <person name="Ohm R."/>
            <person name="Pangilinan J."/>
            <person name="Park H.-J."/>
            <person name="Ramirez L."/>
            <person name="Alfaro M."/>
            <person name="Sun H."/>
            <person name="Tritt A."/>
            <person name="Yoshinaga Y."/>
            <person name="Zwiers L.-H."/>
            <person name="Turgeon B."/>
            <person name="Goodwin S."/>
            <person name="Spatafora J."/>
            <person name="Crous P."/>
            <person name="Grigoriev I."/>
        </authorList>
    </citation>
    <scope>NUCLEOTIDE SEQUENCE</scope>
    <source>
        <strain evidence="4">CBS 107.79</strain>
    </source>
</reference>
<feature type="compositionally biased region" description="Pro residues" evidence="2">
    <location>
        <begin position="1"/>
        <end position="29"/>
    </location>
</feature>
<accession>A0A6A5VBE4</accession>
<feature type="region of interest" description="Disordered" evidence="2">
    <location>
        <begin position="1"/>
        <end position="68"/>
    </location>
</feature>
<evidence type="ECO:0000313" key="5">
    <source>
        <dbReference type="Proteomes" id="UP000800036"/>
    </source>
</evidence>
<dbReference type="SUPFAM" id="SSF57701">
    <property type="entry name" value="Zn2/Cys6 DNA-binding domain"/>
    <property type="match status" value="1"/>
</dbReference>
<evidence type="ECO:0000313" key="4">
    <source>
        <dbReference type="EMBL" id="KAF1974010.1"/>
    </source>
</evidence>
<dbReference type="OrthoDB" id="2269373at2759"/>
<dbReference type="EMBL" id="ML976677">
    <property type="protein sequence ID" value="KAF1974010.1"/>
    <property type="molecule type" value="Genomic_DNA"/>
</dbReference>
<keyword evidence="5" id="KW-1185">Reference proteome</keyword>
<dbReference type="GO" id="GO:0000981">
    <property type="term" value="F:DNA-binding transcription factor activity, RNA polymerase II-specific"/>
    <property type="evidence" value="ECO:0007669"/>
    <property type="project" value="InterPro"/>
</dbReference>
<dbReference type="InterPro" id="IPR036864">
    <property type="entry name" value="Zn2-C6_fun-type_DNA-bd_sf"/>
</dbReference>
<evidence type="ECO:0000259" key="3">
    <source>
        <dbReference type="PROSITE" id="PS50048"/>
    </source>
</evidence>
<dbReference type="Proteomes" id="UP000800036">
    <property type="component" value="Unassembled WGS sequence"/>
</dbReference>
<organism evidence="4 5">
    <name type="scientific">Bimuria novae-zelandiae CBS 107.79</name>
    <dbReference type="NCBI Taxonomy" id="1447943"/>
    <lineage>
        <taxon>Eukaryota</taxon>
        <taxon>Fungi</taxon>
        <taxon>Dikarya</taxon>
        <taxon>Ascomycota</taxon>
        <taxon>Pezizomycotina</taxon>
        <taxon>Dothideomycetes</taxon>
        <taxon>Pleosporomycetidae</taxon>
        <taxon>Pleosporales</taxon>
        <taxon>Massarineae</taxon>
        <taxon>Didymosphaeriaceae</taxon>
        <taxon>Bimuria</taxon>
    </lineage>
</organism>
<evidence type="ECO:0000256" key="1">
    <source>
        <dbReference type="ARBA" id="ARBA00023242"/>
    </source>
</evidence>
<gene>
    <name evidence="4" type="ORF">BU23DRAFT_567802</name>
</gene>
<keyword evidence="1" id="KW-0539">Nucleus</keyword>
<feature type="compositionally biased region" description="Gly residues" evidence="2">
    <location>
        <begin position="110"/>
        <end position="132"/>
    </location>
</feature>
<dbReference type="PROSITE" id="PS50048">
    <property type="entry name" value="ZN2_CY6_FUNGAL_2"/>
    <property type="match status" value="1"/>
</dbReference>
<proteinExistence type="predicted"/>